<accession>A0ABR8NZT2</accession>
<dbReference type="InterPro" id="IPR042240">
    <property type="entry name" value="CHASE_sf"/>
</dbReference>
<dbReference type="Gene3D" id="3.30.450.350">
    <property type="entry name" value="CHASE domain"/>
    <property type="match status" value="1"/>
</dbReference>
<feature type="transmembrane region" description="Helical" evidence="5">
    <location>
        <begin position="294"/>
        <end position="317"/>
    </location>
</feature>
<dbReference type="PANTHER" id="PTHR33121:SF19">
    <property type="entry name" value="CYCLIC DI-GMP PHOSPHODIESTERASE PA2567"/>
    <property type="match status" value="1"/>
</dbReference>
<dbReference type="SUPFAM" id="SSF55073">
    <property type="entry name" value="Nucleotide cyclase"/>
    <property type="match status" value="1"/>
</dbReference>
<evidence type="ECO:0000313" key="10">
    <source>
        <dbReference type="Proteomes" id="UP000604161"/>
    </source>
</evidence>
<name>A0ABR8NZT2_9GAMM</name>
<evidence type="ECO:0000256" key="3">
    <source>
        <dbReference type="ARBA" id="ARBA00022989"/>
    </source>
</evidence>
<dbReference type="InterPro" id="IPR001633">
    <property type="entry name" value="EAL_dom"/>
</dbReference>
<dbReference type="NCBIfam" id="TIGR00254">
    <property type="entry name" value="GGDEF"/>
    <property type="match status" value="1"/>
</dbReference>
<evidence type="ECO:0000256" key="1">
    <source>
        <dbReference type="ARBA" id="ARBA00004370"/>
    </source>
</evidence>
<dbReference type="PROSITE" id="PS50887">
    <property type="entry name" value="GGDEF"/>
    <property type="match status" value="1"/>
</dbReference>
<evidence type="ECO:0000259" key="8">
    <source>
        <dbReference type="PROSITE" id="PS50887"/>
    </source>
</evidence>
<evidence type="ECO:0000259" key="6">
    <source>
        <dbReference type="PROSITE" id="PS50839"/>
    </source>
</evidence>
<dbReference type="Gene3D" id="3.20.20.450">
    <property type="entry name" value="EAL domain"/>
    <property type="match status" value="1"/>
</dbReference>
<dbReference type="PANTHER" id="PTHR33121">
    <property type="entry name" value="CYCLIC DI-GMP PHOSPHODIESTERASE PDEF"/>
    <property type="match status" value="1"/>
</dbReference>
<reference evidence="9 10" key="1">
    <citation type="submission" date="2020-09" db="EMBL/GenBank/DDBJ databases">
        <title>Marinomonas sp. nov., isolated from the cysticercosis algae of Qingdao, China.</title>
        <authorList>
            <person name="Sun X."/>
        </authorList>
    </citation>
    <scope>NUCLEOTIDE SEQUENCE [LARGE SCALE GENOMIC DNA]</scope>
    <source>
        <strain evidence="9 10">SM2066</strain>
    </source>
</reference>
<keyword evidence="10" id="KW-1185">Reference proteome</keyword>
<evidence type="ECO:0000256" key="5">
    <source>
        <dbReference type="SAM" id="Phobius"/>
    </source>
</evidence>
<dbReference type="Pfam" id="PF00563">
    <property type="entry name" value="EAL"/>
    <property type="match status" value="1"/>
</dbReference>
<keyword evidence="4 5" id="KW-0472">Membrane</keyword>
<proteinExistence type="predicted"/>
<dbReference type="SMART" id="SM00052">
    <property type="entry name" value="EAL"/>
    <property type="match status" value="1"/>
</dbReference>
<dbReference type="SUPFAM" id="SSF141868">
    <property type="entry name" value="EAL domain-like"/>
    <property type="match status" value="1"/>
</dbReference>
<dbReference type="CDD" id="cd01949">
    <property type="entry name" value="GGDEF"/>
    <property type="match status" value="1"/>
</dbReference>
<dbReference type="CDD" id="cd01948">
    <property type="entry name" value="EAL"/>
    <property type="match status" value="1"/>
</dbReference>
<comment type="subcellular location">
    <subcellularLocation>
        <location evidence="1">Membrane</location>
    </subcellularLocation>
</comment>
<comment type="caution">
    <text evidence="9">The sequence shown here is derived from an EMBL/GenBank/DDBJ whole genome shotgun (WGS) entry which is preliminary data.</text>
</comment>
<dbReference type="Pfam" id="PF03924">
    <property type="entry name" value="CHASE"/>
    <property type="match status" value="1"/>
</dbReference>
<dbReference type="EMBL" id="JACYFC010000003">
    <property type="protein sequence ID" value="MBD5771551.1"/>
    <property type="molecule type" value="Genomic_DNA"/>
</dbReference>
<dbReference type="InterPro" id="IPR050706">
    <property type="entry name" value="Cyclic-di-GMP_PDE-like"/>
</dbReference>
<organism evidence="9 10">
    <name type="scientific">Marinomonas colpomeniae</name>
    <dbReference type="NCBI Taxonomy" id="2774408"/>
    <lineage>
        <taxon>Bacteria</taxon>
        <taxon>Pseudomonadati</taxon>
        <taxon>Pseudomonadota</taxon>
        <taxon>Gammaproteobacteria</taxon>
        <taxon>Oceanospirillales</taxon>
        <taxon>Oceanospirillaceae</taxon>
        <taxon>Marinomonas</taxon>
    </lineage>
</organism>
<dbReference type="InterPro" id="IPR029787">
    <property type="entry name" value="Nucleotide_cyclase"/>
</dbReference>
<feature type="domain" description="CHASE" evidence="6">
    <location>
        <begin position="131"/>
        <end position="284"/>
    </location>
</feature>
<dbReference type="Pfam" id="PF00990">
    <property type="entry name" value="GGDEF"/>
    <property type="match status" value="1"/>
</dbReference>
<protein>
    <submittedName>
        <fullName evidence="9">EAL domain-containing protein</fullName>
    </submittedName>
</protein>
<dbReference type="PROSITE" id="PS50839">
    <property type="entry name" value="CHASE"/>
    <property type="match status" value="1"/>
</dbReference>
<evidence type="ECO:0000256" key="2">
    <source>
        <dbReference type="ARBA" id="ARBA00022692"/>
    </source>
</evidence>
<dbReference type="InterPro" id="IPR006189">
    <property type="entry name" value="CHASE_dom"/>
</dbReference>
<evidence type="ECO:0000259" key="7">
    <source>
        <dbReference type="PROSITE" id="PS50883"/>
    </source>
</evidence>
<dbReference type="InterPro" id="IPR035919">
    <property type="entry name" value="EAL_sf"/>
</dbReference>
<dbReference type="SMART" id="SM00267">
    <property type="entry name" value="GGDEF"/>
    <property type="match status" value="1"/>
</dbReference>
<dbReference type="InterPro" id="IPR000160">
    <property type="entry name" value="GGDEF_dom"/>
</dbReference>
<dbReference type="PROSITE" id="PS50883">
    <property type="entry name" value="EAL"/>
    <property type="match status" value="1"/>
</dbReference>
<evidence type="ECO:0000256" key="4">
    <source>
        <dbReference type="ARBA" id="ARBA00023136"/>
    </source>
</evidence>
<gene>
    <name evidence="9" type="ORF">IF202_10860</name>
</gene>
<keyword evidence="2 5" id="KW-0812">Transmembrane</keyword>
<feature type="domain" description="EAL" evidence="7">
    <location>
        <begin position="510"/>
        <end position="764"/>
    </location>
</feature>
<dbReference type="SMART" id="SM01079">
    <property type="entry name" value="CHASE"/>
    <property type="match status" value="1"/>
</dbReference>
<feature type="domain" description="GGDEF" evidence="8">
    <location>
        <begin position="366"/>
        <end position="501"/>
    </location>
</feature>
<sequence>MKNKKMHYIILVVVFLCGVVTSSTIYLEEYKHIRTVQKEAGIHFTEKLHDGLSQYALELSSIASLIQSSKEDITPDHFTRYLQNLSTQLNAGFYFAQYVPADKKIEYETSQKRLLKDESFAISPEGERASYLALALGYPDKLSYGYDLLAPEYRYADLIRRVRTSLDYILSEPTHISLPGWKSRTSTDTFILRAPIYLPLDARSYKLTDKFGFHGIVGSYFRIDDLLMQIGLLKNSDLSYRIADVSEEGESIWFTSSSFEESGWVDGKYDTQIIHFSGREWRIDTRSSEGVNDLVHWNTVIWPLVLFAFMALFLFFYTQKISAAYYFALNLLNKRIETDDLTGLASRYQVQKLLTELIEKTNAEDGTIATLVLDLDHFKTINDAFGHEVGDKLLVKVGQRLNSVLPEEAVIGYLGGDAFVVLLASGHEHDIPHLDILAKEVIQQISQSYFVDGRVLNIGCSIGVAMYPEFGKDAVTLIKNADMAVYKAKTLGRATYHFYDGVMGKQFARNVRIETRLRQALSDGEFELHFQPKVDIVTERCVGMEALLRWEDAELGTVSPAEFIPIAEQTGIILALGEWVFEQAFRHIVEWQEQGISVPPIAVNCSAAQLKRVDFLPNLLVLLDKYKIDPGLLEIEVTESILIEDAEGCAELLRQISRLGIKLAIDDFGTGYSSLSYLKDLPFDYIKIDQVFIRDITEDRNHAALTHAIIVLSHNLHLKVIAEGITNVDQLIMLQEFGCDIGQGYLFSKALGANSMGTDPMIVALNEKDCPE</sequence>
<keyword evidence="3 5" id="KW-1133">Transmembrane helix</keyword>
<evidence type="ECO:0000313" key="9">
    <source>
        <dbReference type="EMBL" id="MBD5771551.1"/>
    </source>
</evidence>
<dbReference type="Proteomes" id="UP000604161">
    <property type="component" value="Unassembled WGS sequence"/>
</dbReference>
<dbReference type="InterPro" id="IPR043128">
    <property type="entry name" value="Rev_trsase/Diguanyl_cyclase"/>
</dbReference>
<dbReference type="Gene3D" id="3.30.70.270">
    <property type="match status" value="1"/>
</dbReference>